<dbReference type="SUPFAM" id="SSF47353">
    <property type="entry name" value="Retrovirus capsid dimerization domain-like"/>
    <property type="match status" value="1"/>
</dbReference>
<dbReference type="PROSITE" id="PS50804">
    <property type="entry name" value="SCAN_BOX"/>
    <property type="match status" value="1"/>
</dbReference>
<dbReference type="InterPro" id="IPR013087">
    <property type="entry name" value="Znf_C2H2_type"/>
</dbReference>
<dbReference type="InterPro" id="IPR036236">
    <property type="entry name" value="Znf_C2H2_sf"/>
</dbReference>
<evidence type="ECO:0000256" key="10">
    <source>
        <dbReference type="PROSITE-ProRule" id="PRU00187"/>
    </source>
</evidence>
<dbReference type="GO" id="GO:0000981">
    <property type="term" value="F:DNA-binding transcription factor activity, RNA polymerase II-specific"/>
    <property type="evidence" value="ECO:0007669"/>
    <property type="project" value="TreeGrafter"/>
</dbReference>
<dbReference type="FunFam" id="3.30.160.60:FF:001615">
    <property type="entry name" value="Zinc finger and SCAN domain containing 4"/>
    <property type="match status" value="1"/>
</dbReference>
<feature type="region of interest" description="Disordered" evidence="11">
    <location>
        <begin position="220"/>
        <end position="293"/>
    </location>
</feature>
<feature type="domain" description="C2H2-type" evidence="12">
    <location>
        <begin position="327"/>
        <end position="354"/>
    </location>
</feature>
<feature type="region of interest" description="Disordered" evidence="11">
    <location>
        <begin position="1"/>
        <end position="29"/>
    </location>
</feature>
<dbReference type="Pfam" id="PF00096">
    <property type="entry name" value="zf-C2H2"/>
    <property type="match status" value="2"/>
</dbReference>
<dbReference type="GO" id="GO:0008270">
    <property type="term" value="F:zinc ion binding"/>
    <property type="evidence" value="ECO:0007669"/>
    <property type="project" value="UniProtKB-KW"/>
</dbReference>
<reference evidence="14" key="3">
    <citation type="submission" date="2025-09" db="UniProtKB">
        <authorList>
            <consortium name="Ensembl"/>
        </authorList>
    </citation>
    <scope>IDENTIFICATION</scope>
</reference>
<feature type="compositionally biased region" description="Polar residues" evidence="11">
    <location>
        <begin position="196"/>
        <end position="208"/>
    </location>
</feature>
<evidence type="ECO:0000256" key="9">
    <source>
        <dbReference type="PROSITE-ProRule" id="PRU00042"/>
    </source>
</evidence>
<keyword evidence="4" id="KW-0862">Zinc</keyword>
<evidence type="ECO:0000259" key="12">
    <source>
        <dbReference type="PROSITE" id="PS50157"/>
    </source>
</evidence>
<keyword evidence="2" id="KW-0677">Repeat</keyword>
<protein>
    <recommendedName>
        <fullName evidence="16">Zinc finger and SCAN domain containing 4</fullName>
    </recommendedName>
</protein>
<keyword evidence="15" id="KW-1185">Reference proteome</keyword>
<feature type="domain" description="SCAN box" evidence="13">
    <location>
        <begin position="59"/>
        <end position="123"/>
    </location>
</feature>
<keyword evidence="3 9" id="KW-0863">Zinc-finger</keyword>
<dbReference type="SMART" id="SM00355">
    <property type="entry name" value="ZnF_C2H2"/>
    <property type="match status" value="2"/>
</dbReference>
<dbReference type="AlphaFoldDB" id="A0A8B9XLG9"/>
<name>A0A8B9XLG9_BOSMU</name>
<comment type="subcellular location">
    <subcellularLocation>
        <location evidence="10">Nucleus</location>
    </subcellularLocation>
</comment>
<evidence type="ECO:0000256" key="6">
    <source>
        <dbReference type="ARBA" id="ARBA00023125"/>
    </source>
</evidence>
<keyword evidence="6" id="KW-0238">DNA-binding</keyword>
<dbReference type="GeneTree" id="ENSGT00390000012244"/>
<evidence type="ECO:0000313" key="15">
    <source>
        <dbReference type="Proteomes" id="UP000694520"/>
    </source>
</evidence>
<evidence type="ECO:0000256" key="3">
    <source>
        <dbReference type="ARBA" id="ARBA00022771"/>
    </source>
</evidence>
<evidence type="ECO:0000256" key="7">
    <source>
        <dbReference type="ARBA" id="ARBA00023163"/>
    </source>
</evidence>
<dbReference type="GO" id="GO:0000785">
    <property type="term" value="C:chromatin"/>
    <property type="evidence" value="ECO:0007669"/>
    <property type="project" value="TreeGrafter"/>
</dbReference>
<dbReference type="PROSITE" id="PS50157">
    <property type="entry name" value="ZINC_FINGER_C2H2_2"/>
    <property type="match status" value="2"/>
</dbReference>
<dbReference type="InterPro" id="IPR003309">
    <property type="entry name" value="SCAN_dom"/>
</dbReference>
<dbReference type="Ensembl" id="ENSBGRT00000028126.1">
    <property type="protein sequence ID" value="ENSBGRP00000024391.1"/>
    <property type="gene ID" value="ENSBGRG00000015335.1"/>
</dbReference>
<dbReference type="PANTHER" id="PTHR14003:SF23">
    <property type="entry name" value="ZINC FINGER PROTEIN 143"/>
    <property type="match status" value="1"/>
</dbReference>
<dbReference type="InterPro" id="IPR038269">
    <property type="entry name" value="SCAN_sf"/>
</dbReference>
<dbReference type="Gene3D" id="3.30.160.60">
    <property type="entry name" value="Classic Zinc Finger"/>
    <property type="match status" value="1"/>
</dbReference>
<feature type="compositionally biased region" description="Basic and acidic residues" evidence="11">
    <location>
        <begin position="184"/>
        <end position="193"/>
    </location>
</feature>
<organism evidence="14 15">
    <name type="scientific">Bos mutus grunniens</name>
    <name type="common">Wild yak</name>
    <name type="synonym">Bos grunniens</name>
    <dbReference type="NCBI Taxonomy" id="30521"/>
    <lineage>
        <taxon>Eukaryota</taxon>
        <taxon>Metazoa</taxon>
        <taxon>Chordata</taxon>
        <taxon>Craniata</taxon>
        <taxon>Vertebrata</taxon>
        <taxon>Euteleostomi</taxon>
        <taxon>Mammalia</taxon>
        <taxon>Eutheria</taxon>
        <taxon>Laurasiatheria</taxon>
        <taxon>Artiodactyla</taxon>
        <taxon>Ruminantia</taxon>
        <taxon>Pecora</taxon>
        <taxon>Bovidae</taxon>
        <taxon>Bovinae</taxon>
        <taxon>Bos</taxon>
    </lineage>
</organism>
<evidence type="ECO:0000259" key="13">
    <source>
        <dbReference type="PROSITE" id="PS50804"/>
    </source>
</evidence>
<evidence type="ECO:0000256" key="1">
    <source>
        <dbReference type="ARBA" id="ARBA00022723"/>
    </source>
</evidence>
<sequence length="446" mass="50264">MDLGFRASFQHEPSKEDPKSANTGFIPSRGPTLRTAKDISQLQNTQPGLLQNGNNSRARQELQRLCKSFHLWLQPEKHSKHEIIFQLALEQFMINKHCSEKSTLKEKWKASGGDLEKFTEDLHDDCIKLPDLVHVHMQGQEALFSENMSLKEIIFHLTNQLSTGGVNMGTPSWTVQDTSLETGQRNEGKEHDGNISVKSDSITSPSNQIPSLIIVQEENHPRPEEGGVSLENPRNSRRGAGPGPSRPQDGSLKGPSSQDVLMEVERDQVTPEPVSTLQSSEGTCARGEHQERSLRAPEAYRCERCPKTFRYSSRFRVHQKRRNERKYICAECGKGFFQASDLRVHQRIHRREALVCSTCEMAFTHKTNLGLTREPTRERSPMSVPLPETLASPPPTTAILGFTRKLPSKVPHTKLSFLGYSPNVMDTNMHVNMCISIVSLHLEYTL</sequence>
<dbReference type="GO" id="GO:0005667">
    <property type="term" value="C:transcription regulator complex"/>
    <property type="evidence" value="ECO:0007669"/>
    <property type="project" value="TreeGrafter"/>
</dbReference>
<dbReference type="Pfam" id="PF02023">
    <property type="entry name" value="SCAN"/>
    <property type="match status" value="1"/>
</dbReference>
<evidence type="ECO:0000256" key="8">
    <source>
        <dbReference type="ARBA" id="ARBA00023242"/>
    </source>
</evidence>
<evidence type="ECO:0000313" key="14">
    <source>
        <dbReference type="Ensembl" id="ENSBGRP00000024391.1"/>
    </source>
</evidence>
<proteinExistence type="predicted"/>
<evidence type="ECO:0000256" key="2">
    <source>
        <dbReference type="ARBA" id="ARBA00022737"/>
    </source>
</evidence>
<accession>A0A8B9XLG9</accession>
<keyword evidence="7" id="KW-0804">Transcription</keyword>
<dbReference type="GO" id="GO:0000978">
    <property type="term" value="F:RNA polymerase II cis-regulatory region sequence-specific DNA binding"/>
    <property type="evidence" value="ECO:0007669"/>
    <property type="project" value="TreeGrafter"/>
</dbReference>
<evidence type="ECO:0000256" key="4">
    <source>
        <dbReference type="ARBA" id="ARBA00022833"/>
    </source>
</evidence>
<dbReference type="SUPFAM" id="SSF57667">
    <property type="entry name" value="beta-beta-alpha zinc fingers"/>
    <property type="match status" value="1"/>
</dbReference>
<dbReference type="GO" id="GO:0031519">
    <property type="term" value="C:PcG protein complex"/>
    <property type="evidence" value="ECO:0007669"/>
    <property type="project" value="TreeGrafter"/>
</dbReference>
<dbReference type="SMART" id="SM00431">
    <property type="entry name" value="SCAN"/>
    <property type="match status" value="1"/>
</dbReference>
<evidence type="ECO:0000256" key="5">
    <source>
        <dbReference type="ARBA" id="ARBA00023015"/>
    </source>
</evidence>
<feature type="compositionally biased region" description="Polar residues" evidence="11">
    <location>
        <begin position="273"/>
        <end position="282"/>
    </location>
</feature>
<keyword evidence="8 10" id="KW-0539">Nucleus</keyword>
<keyword evidence="5" id="KW-0805">Transcription regulation</keyword>
<dbReference type="Gene3D" id="1.10.4020.10">
    <property type="entry name" value="DNA breaking-rejoining enzymes"/>
    <property type="match status" value="1"/>
</dbReference>
<keyword evidence="1" id="KW-0479">Metal-binding</keyword>
<dbReference type="PROSITE" id="PS00028">
    <property type="entry name" value="ZINC_FINGER_C2H2_1"/>
    <property type="match status" value="1"/>
</dbReference>
<evidence type="ECO:0000256" key="11">
    <source>
        <dbReference type="SAM" id="MobiDB-lite"/>
    </source>
</evidence>
<feature type="domain" description="C2H2-type" evidence="12">
    <location>
        <begin position="300"/>
        <end position="327"/>
    </location>
</feature>
<dbReference type="PANTHER" id="PTHR14003">
    <property type="entry name" value="TRANSCRIPTIONAL REPRESSOR PROTEIN YY"/>
    <property type="match status" value="1"/>
</dbReference>
<reference evidence="14" key="2">
    <citation type="submission" date="2025-08" db="UniProtKB">
        <authorList>
            <consortium name="Ensembl"/>
        </authorList>
    </citation>
    <scope>IDENTIFICATION</scope>
</reference>
<reference evidence="14" key="1">
    <citation type="submission" date="2019-05" db="EMBL/GenBank/DDBJ databases">
        <authorList>
            <person name="Zhang S."/>
            <person name="Liu J."/>
        </authorList>
    </citation>
    <scope>NUCLEOTIDE SEQUENCE [LARGE SCALE GENOMIC DNA]</scope>
</reference>
<dbReference type="FunFam" id="1.10.4020.10:FF:000004">
    <property type="entry name" value="Zinc finger and SCAN domain containing 4"/>
    <property type="match status" value="1"/>
</dbReference>
<evidence type="ECO:0008006" key="16">
    <source>
        <dbReference type="Google" id="ProtNLM"/>
    </source>
</evidence>
<feature type="region of interest" description="Disordered" evidence="11">
    <location>
        <begin position="181"/>
        <end position="208"/>
    </location>
</feature>
<dbReference type="Proteomes" id="UP000694520">
    <property type="component" value="Chromosome 20"/>
</dbReference>